<feature type="binding site" evidence="7">
    <location>
        <position position="53"/>
    </location>
    <ligand>
        <name>S-adenosyl-L-methionine</name>
        <dbReference type="ChEBI" id="CHEBI:59789"/>
    </ligand>
</feature>
<dbReference type="Gene3D" id="3.40.50.150">
    <property type="entry name" value="Vaccinia Virus protein VP39"/>
    <property type="match status" value="1"/>
</dbReference>
<dbReference type="FunFam" id="1.10.150.170:FF:000001">
    <property type="entry name" value="Ribosomal RNA small subunit methyltransferase H"/>
    <property type="match status" value="1"/>
</dbReference>
<feature type="binding site" evidence="7">
    <location>
        <position position="82"/>
    </location>
    <ligand>
        <name>S-adenosyl-L-methionine</name>
        <dbReference type="ChEBI" id="CHEBI:59789"/>
    </ligand>
</feature>
<evidence type="ECO:0000256" key="3">
    <source>
        <dbReference type="ARBA" id="ARBA00022552"/>
    </source>
</evidence>
<protein>
    <recommendedName>
        <fullName evidence="7">Ribosomal RNA small subunit methyltransferase H</fullName>
        <ecNumber evidence="7">2.1.1.199</ecNumber>
    </recommendedName>
    <alternativeName>
        <fullName evidence="7">16S rRNA m(4)C1402 methyltransferase</fullName>
    </alternativeName>
    <alternativeName>
        <fullName evidence="7">rRNA (cytosine-N(4)-)-methyltransferase RsmH</fullName>
    </alternativeName>
</protein>
<dbReference type="GO" id="GO:0005737">
    <property type="term" value="C:cytoplasm"/>
    <property type="evidence" value="ECO:0007669"/>
    <property type="project" value="UniProtKB-SubCell"/>
</dbReference>
<organism evidence="8 9">
    <name type="scientific">Loigolactobacillus bifermentans DSM 20003</name>
    <dbReference type="NCBI Taxonomy" id="1423726"/>
    <lineage>
        <taxon>Bacteria</taxon>
        <taxon>Bacillati</taxon>
        <taxon>Bacillota</taxon>
        <taxon>Bacilli</taxon>
        <taxon>Lactobacillales</taxon>
        <taxon>Lactobacillaceae</taxon>
        <taxon>Loigolactobacillus</taxon>
    </lineage>
</organism>
<accession>A0A0R1H1J4</accession>
<dbReference type="GO" id="GO:0071424">
    <property type="term" value="F:rRNA (cytosine-N4-)-methyltransferase activity"/>
    <property type="evidence" value="ECO:0007669"/>
    <property type="project" value="UniProtKB-UniRule"/>
</dbReference>
<keyword evidence="3 7" id="KW-0698">rRNA processing</keyword>
<comment type="caution">
    <text evidence="8">The sequence shown here is derived from an EMBL/GenBank/DDBJ whole genome shotgun (WGS) entry which is preliminary data.</text>
</comment>
<dbReference type="PIRSF" id="PIRSF004486">
    <property type="entry name" value="MraW"/>
    <property type="match status" value="1"/>
</dbReference>
<dbReference type="EMBL" id="AZDA01000013">
    <property type="protein sequence ID" value="KRK40459.1"/>
    <property type="molecule type" value="Genomic_DNA"/>
</dbReference>
<sequence length="314" mass="34934">MAFKHQTVLRQETIDQLQVKPDGIYVDATLGGGGHSELLLSQLGPAGHLYAFDQDQTAIDNGQQRLAPYIQRQQVTFIKANFRSLTASLAEQGVTAIDGIIYDLGVSSPQFDEAQRGFSYKLTAPLDMRMDQSATLTAQTIVNDWPYADLERVLYRYGEDRFPKRVARAIERERQIKPIETTTELAEIVKTAIPAAARRKGGHPAKRTFQALRIAVNDELGAAEESLEAAIALLKPTGRVCVITFQSLEDRLVKTIYRDHARLPEMPRGLPVRGDLATAELKIITKKPIVPSETELATNRRAHSAHLRVAEKQI</sequence>
<dbReference type="AlphaFoldDB" id="A0A0R1H1J4"/>
<reference evidence="8 9" key="1">
    <citation type="journal article" date="2015" name="Genome Announc.">
        <title>Expanding the biotechnology potential of lactobacilli through comparative genomics of 213 strains and associated genera.</title>
        <authorList>
            <person name="Sun Z."/>
            <person name="Harris H.M."/>
            <person name="McCann A."/>
            <person name="Guo C."/>
            <person name="Argimon S."/>
            <person name="Zhang W."/>
            <person name="Yang X."/>
            <person name="Jeffery I.B."/>
            <person name="Cooney J.C."/>
            <person name="Kagawa T.F."/>
            <person name="Liu W."/>
            <person name="Song Y."/>
            <person name="Salvetti E."/>
            <person name="Wrobel A."/>
            <person name="Rasinkangas P."/>
            <person name="Parkhill J."/>
            <person name="Rea M.C."/>
            <person name="O'Sullivan O."/>
            <person name="Ritari J."/>
            <person name="Douillard F.P."/>
            <person name="Paul Ross R."/>
            <person name="Yang R."/>
            <person name="Briner A.E."/>
            <person name="Felis G.E."/>
            <person name="de Vos W.M."/>
            <person name="Barrangou R."/>
            <person name="Klaenhammer T.R."/>
            <person name="Caufield P.W."/>
            <person name="Cui Y."/>
            <person name="Zhang H."/>
            <person name="O'Toole P.W."/>
        </authorList>
    </citation>
    <scope>NUCLEOTIDE SEQUENCE [LARGE SCALE GENOMIC DNA]</scope>
    <source>
        <strain evidence="8 9">DSM 20003</strain>
    </source>
</reference>
<evidence type="ECO:0000256" key="7">
    <source>
        <dbReference type="HAMAP-Rule" id="MF_01007"/>
    </source>
</evidence>
<comment type="subcellular location">
    <subcellularLocation>
        <location evidence="7">Cytoplasm</location>
    </subcellularLocation>
</comment>
<dbReference type="PANTHER" id="PTHR11265:SF0">
    <property type="entry name" value="12S RRNA N4-METHYLCYTIDINE METHYLTRANSFERASE"/>
    <property type="match status" value="1"/>
</dbReference>
<feature type="binding site" evidence="7">
    <location>
        <begin position="33"/>
        <end position="35"/>
    </location>
    <ligand>
        <name>S-adenosyl-L-methionine</name>
        <dbReference type="ChEBI" id="CHEBI:59789"/>
    </ligand>
</feature>
<dbReference type="HAMAP" id="MF_01007">
    <property type="entry name" value="16SrRNA_methyltr_H"/>
    <property type="match status" value="1"/>
</dbReference>
<proteinExistence type="inferred from homology"/>
<dbReference type="Pfam" id="PF01795">
    <property type="entry name" value="Methyltransf_5"/>
    <property type="match status" value="1"/>
</dbReference>
<dbReference type="InterPro" id="IPR023397">
    <property type="entry name" value="SAM-dep_MeTrfase_MraW_recog"/>
</dbReference>
<dbReference type="PANTHER" id="PTHR11265">
    <property type="entry name" value="S-ADENOSYL-METHYLTRANSFERASE MRAW"/>
    <property type="match status" value="1"/>
</dbReference>
<comment type="function">
    <text evidence="7">Specifically methylates the N4 position of cytidine in position 1402 (C1402) of 16S rRNA.</text>
</comment>
<dbReference type="PATRIC" id="fig|1423726.3.peg.484"/>
<keyword evidence="2 7" id="KW-0963">Cytoplasm</keyword>
<dbReference type="SUPFAM" id="SSF53335">
    <property type="entry name" value="S-adenosyl-L-methionine-dependent methyltransferases"/>
    <property type="match status" value="1"/>
</dbReference>
<comment type="similarity">
    <text evidence="1 7">Belongs to the methyltransferase superfamily. RsmH family.</text>
</comment>
<evidence type="ECO:0000313" key="9">
    <source>
        <dbReference type="Proteomes" id="UP000051461"/>
    </source>
</evidence>
<comment type="catalytic activity">
    <reaction evidence="7">
        <text>cytidine(1402) in 16S rRNA + S-adenosyl-L-methionine = N(4)-methylcytidine(1402) in 16S rRNA + S-adenosyl-L-homocysteine + H(+)</text>
        <dbReference type="Rhea" id="RHEA:42928"/>
        <dbReference type="Rhea" id="RHEA-COMP:10286"/>
        <dbReference type="Rhea" id="RHEA-COMP:10287"/>
        <dbReference type="ChEBI" id="CHEBI:15378"/>
        <dbReference type="ChEBI" id="CHEBI:57856"/>
        <dbReference type="ChEBI" id="CHEBI:59789"/>
        <dbReference type="ChEBI" id="CHEBI:74506"/>
        <dbReference type="ChEBI" id="CHEBI:82748"/>
        <dbReference type="EC" id="2.1.1.199"/>
    </reaction>
</comment>
<dbReference type="STRING" id="1423726.FC07_GL000470"/>
<keyword evidence="5 7" id="KW-0808">Transferase</keyword>
<keyword evidence="4 7" id="KW-0489">Methyltransferase</keyword>
<evidence type="ECO:0000313" key="8">
    <source>
        <dbReference type="EMBL" id="KRK40459.1"/>
    </source>
</evidence>
<evidence type="ECO:0000256" key="4">
    <source>
        <dbReference type="ARBA" id="ARBA00022603"/>
    </source>
</evidence>
<dbReference type="Gene3D" id="1.10.150.170">
    <property type="entry name" value="Putative methyltransferase TM0872, insert domain"/>
    <property type="match status" value="1"/>
</dbReference>
<evidence type="ECO:0000256" key="6">
    <source>
        <dbReference type="ARBA" id="ARBA00022691"/>
    </source>
</evidence>
<dbReference type="OrthoDB" id="9806637at2"/>
<dbReference type="InterPro" id="IPR002903">
    <property type="entry name" value="RsmH"/>
</dbReference>
<feature type="binding site" evidence="7">
    <location>
        <position position="110"/>
    </location>
    <ligand>
        <name>S-adenosyl-L-methionine</name>
        <dbReference type="ChEBI" id="CHEBI:59789"/>
    </ligand>
</feature>
<dbReference type="EC" id="2.1.1.199" evidence="7"/>
<dbReference type="Proteomes" id="UP000051461">
    <property type="component" value="Unassembled WGS sequence"/>
</dbReference>
<evidence type="ECO:0000256" key="5">
    <source>
        <dbReference type="ARBA" id="ARBA00022679"/>
    </source>
</evidence>
<feature type="binding site" evidence="7">
    <location>
        <position position="103"/>
    </location>
    <ligand>
        <name>S-adenosyl-L-methionine</name>
        <dbReference type="ChEBI" id="CHEBI:59789"/>
    </ligand>
</feature>
<dbReference type="InterPro" id="IPR029063">
    <property type="entry name" value="SAM-dependent_MTases_sf"/>
</dbReference>
<gene>
    <name evidence="7" type="primary">rsmH</name>
    <name evidence="8" type="ORF">FC07_GL000470</name>
</gene>
<dbReference type="SUPFAM" id="SSF81799">
    <property type="entry name" value="Putative methyltransferase TM0872, insert domain"/>
    <property type="match status" value="1"/>
</dbReference>
<dbReference type="NCBIfam" id="TIGR00006">
    <property type="entry name" value="16S rRNA (cytosine(1402)-N(4))-methyltransferase RsmH"/>
    <property type="match status" value="1"/>
</dbReference>
<name>A0A0R1H1J4_9LACO</name>
<dbReference type="GO" id="GO:0070475">
    <property type="term" value="P:rRNA base methylation"/>
    <property type="evidence" value="ECO:0007669"/>
    <property type="project" value="UniProtKB-UniRule"/>
</dbReference>
<keyword evidence="9" id="KW-1185">Reference proteome</keyword>
<evidence type="ECO:0000256" key="1">
    <source>
        <dbReference type="ARBA" id="ARBA00010396"/>
    </source>
</evidence>
<keyword evidence="6 7" id="KW-0949">S-adenosyl-L-methionine</keyword>
<evidence type="ECO:0000256" key="2">
    <source>
        <dbReference type="ARBA" id="ARBA00022490"/>
    </source>
</evidence>